<dbReference type="EMBL" id="UYRX01000369">
    <property type="protein sequence ID" value="VDK81055.1"/>
    <property type="molecule type" value="Genomic_DNA"/>
</dbReference>
<reference evidence="1 2" key="1">
    <citation type="submission" date="2018-08" db="EMBL/GenBank/DDBJ databases">
        <authorList>
            <person name="Laetsch R D."/>
            <person name="Stevens L."/>
            <person name="Kumar S."/>
            <person name="Blaxter L. M."/>
        </authorList>
    </citation>
    <scope>NUCLEOTIDE SEQUENCE [LARGE SCALE GENOMIC DNA]</scope>
</reference>
<dbReference type="InterPro" id="IPR040928">
    <property type="entry name" value="Importin_rep_5"/>
</dbReference>
<dbReference type="STRING" id="42156.A0A3P6TJD0"/>
<name>A0A3P6TJD0_LITSI</name>
<evidence type="ECO:0000313" key="1">
    <source>
        <dbReference type="EMBL" id="VDK81055.1"/>
    </source>
</evidence>
<organism evidence="1 2">
    <name type="scientific">Litomosoides sigmodontis</name>
    <name type="common">Filarial nematode worm</name>
    <dbReference type="NCBI Taxonomy" id="42156"/>
    <lineage>
        <taxon>Eukaryota</taxon>
        <taxon>Metazoa</taxon>
        <taxon>Ecdysozoa</taxon>
        <taxon>Nematoda</taxon>
        <taxon>Chromadorea</taxon>
        <taxon>Rhabditida</taxon>
        <taxon>Spirurina</taxon>
        <taxon>Spiruromorpha</taxon>
        <taxon>Filarioidea</taxon>
        <taxon>Onchocercidae</taxon>
        <taxon>Litomosoides</taxon>
    </lineage>
</organism>
<dbReference type="InterPro" id="IPR011989">
    <property type="entry name" value="ARM-like"/>
</dbReference>
<accession>A0A3P6TJD0</accession>
<evidence type="ECO:0000313" key="2">
    <source>
        <dbReference type="Proteomes" id="UP000277928"/>
    </source>
</evidence>
<dbReference type="Pfam" id="PF18816">
    <property type="entry name" value="Importin_rep_5"/>
    <property type="match status" value="1"/>
</dbReference>
<sequence>MVDVNAVIPTFLSWLPIWDDPDEAPHVYGYFADLIESNNPLVLGENNSNLPRILTVIVQAFEKGAFDDTTDKDNVKRRLINILKFMQADKSLFEAVVGGAGLTESQMATLHQLLA</sequence>
<dbReference type="OrthoDB" id="543373at2759"/>
<dbReference type="Gene3D" id="1.25.10.10">
    <property type="entry name" value="Leucine-rich Repeat Variant"/>
    <property type="match status" value="1"/>
</dbReference>
<dbReference type="OMA" id="QMATLHQ"/>
<dbReference type="AlphaFoldDB" id="A0A3P6TJD0"/>
<proteinExistence type="predicted"/>
<keyword evidence="2" id="KW-1185">Reference proteome</keyword>
<gene>
    <name evidence="1" type="ORF">NLS_LOCUS5160</name>
</gene>
<protein>
    <submittedName>
        <fullName evidence="1">Uncharacterized protein</fullName>
    </submittedName>
</protein>
<dbReference type="Proteomes" id="UP000277928">
    <property type="component" value="Unassembled WGS sequence"/>
</dbReference>